<evidence type="ECO:0000259" key="3">
    <source>
        <dbReference type="Pfam" id="PF03781"/>
    </source>
</evidence>
<evidence type="ECO:0000313" key="5">
    <source>
        <dbReference type="Proteomes" id="UP000002358"/>
    </source>
</evidence>
<protein>
    <recommendedName>
        <fullName evidence="3">Sulfatase-modifying factor enzyme-like domain-containing protein</fullName>
    </recommendedName>
</protein>
<dbReference type="SUPFAM" id="SSF56436">
    <property type="entry name" value="C-type lectin-like"/>
    <property type="match status" value="1"/>
</dbReference>
<dbReference type="EnsemblMetazoa" id="XM_001600391">
    <property type="protein sequence ID" value="XP_001600441"/>
    <property type="gene ID" value="LOC100115827"/>
</dbReference>
<dbReference type="Gene3D" id="3.90.1580.10">
    <property type="entry name" value="paralog of FGE (formylglycine-generating enzyme)"/>
    <property type="match status" value="1"/>
</dbReference>
<dbReference type="InParanoid" id="A0A7M7G2P8"/>
<dbReference type="SMR" id="A0A7M7G2P8"/>
<evidence type="ECO:0000256" key="2">
    <source>
        <dbReference type="SAM" id="Phobius"/>
    </source>
</evidence>
<evidence type="ECO:0000313" key="4">
    <source>
        <dbReference type="EnsemblMetazoa" id="XP_001600441"/>
    </source>
</evidence>
<dbReference type="PANTHER" id="PTHR23150">
    <property type="entry name" value="SULFATASE MODIFYING FACTOR 1, 2"/>
    <property type="match status" value="1"/>
</dbReference>
<organism evidence="4 5">
    <name type="scientific">Nasonia vitripennis</name>
    <name type="common">Parasitic wasp</name>
    <dbReference type="NCBI Taxonomy" id="7425"/>
    <lineage>
        <taxon>Eukaryota</taxon>
        <taxon>Metazoa</taxon>
        <taxon>Ecdysozoa</taxon>
        <taxon>Arthropoda</taxon>
        <taxon>Hexapoda</taxon>
        <taxon>Insecta</taxon>
        <taxon>Pterygota</taxon>
        <taxon>Neoptera</taxon>
        <taxon>Endopterygota</taxon>
        <taxon>Hymenoptera</taxon>
        <taxon>Apocrita</taxon>
        <taxon>Proctotrupomorpha</taxon>
        <taxon>Chalcidoidea</taxon>
        <taxon>Pteromalidae</taxon>
        <taxon>Pteromalinae</taxon>
        <taxon>Nasonia</taxon>
    </lineage>
</organism>
<sequence length="416" mass="47058">MYVYCPCSVSRRCVKSTPTTLSYIFCKGRVTLRVLRRLKCTICMSECKVTRHAVDARYIYTMGTSTRLSFSRAFVCLLVVLFSVLVINGASDEKDCGCGKNLNRQNGQDQGSCPINKVDELDDEIIKPIYKKDLTSNMVRIKGGSYFIGTNDPVFVSDGEGPRREVELGSFYIDKYEVSNADFQEFVTASSYKTEAEKFGDSFVFEGLLSKDIKNEIKEAVAQAPWWLPVKGAVWSQPEGRDSNIKDRMDHPVVHVSWNDAVAYCKWIGKRLPTEAEWEVTCRGGLNDRLFPWGNKLMPNNEHRTNIWQGEFPLNNTVEDGFDRTNPVSYFPPNAYGVHNIIGNVWEWTSDWWKTKHTDEKQTNPTGAPNGSDKVKKGGSYLCHKSYCYRYRCAARSQNTPDTSAGNLGFRCAVSA</sequence>
<dbReference type="InterPro" id="IPR005532">
    <property type="entry name" value="SUMF_dom"/>
</dbReference>
<dbReference type="KEGG" id="nvi:100115827"/>
<name>A0A7M7G2P8_NASVI</name>
<feature type="domain" description="Sulfatase-modifying factor enzyme-like" evidence="3">
    <location>
        <begin position="136"/>
        <end position="413"/>
    </location>
</feature>
<accession>A0A7M7G2P8</accession>
<dbReference type="FunCoup" id="A0A7M7G2P8">
    <property type="interactions" value="421"/>
</dbReference>
<comment type="similarity">
    <text evidence="1">Belongs to the sulfatase-modifying factor family.</text>
</comment>
<dbReference type="AlphaFoldDB" id="A0A7M7G2P8"/>
<dbReference type="RefSeq" id="XP_001600441.2">
    <property type="nucleotide sequence ID" value="XM_001600391.6"/>
</dbReference>
<dbReference type="GO" id="GO:0005783">
    <property type="term" value="C:endoplasmic reticulum"/>
    <property type="evidence" value="ECO:0007669"/>
    <property type="project" value="TreeGrafter"/>
</dbReference>
<keyword evidence="5" id="KW-1185">Reference proteome</keyword>
<keyword evidence="2" id="KW-0812">Transmembrane</keyword>
<keyword evidence="2" id="KW-1133">Transmembrane helix</keyword>
<keyword evidence="2" id="KW-0472">Membrane</keyword>
<reference evidence="4" key="1">
    <citation type="submission" date="2021-01" db="UniProtKB">
        <authorList>
            <consortium name="EnsemblMetazoa"/>
        </authorList>
    </citation>
    <scope>IDENTIFICATION</scope>
</reference>
<dbReference type="OrthoDB" id="659at2759"/>
<dbReference type="PANTHER" id="PTHR23150:SF19">
    <property type="entry name" value="FORMYLGLYCINE-GENERATING ENZYME"/>
    <property type="match status" value="1"/>
</dbReference>
<proteinExistence type="inferred from homology"/>
<evidence type="ECO:0000256" key="1">
    <source>
        <dbReference type="ARBA" id="ARBA00005310"/>
    </source>
</evidence>
<dbReference type="InterPro" id="IPR051043">
    <property type="entry name" value="Sulfatase_Mod_Factor_Kinase"/>
</dbReference>
<dbReference type="InterPro" id="IPR016187">
    <property type="entry name" value="CTDL_fold"/>
</dbReference>
<feature type="transmembrane region" description="Helical" evidence="2">
    <location>
        <begin position="70"/>
        <end position="90"/>
    </location>
</feature>
<dbReference type="Proteomes" id="UP000002358">
    <property type="component" value="Chromosome 1"/>
</dbReference>
<dbReference type="GeneID" id="100115827"/>
<dbReference type="GO" id="GO:0120147">
    <property type="term" value="F:formylglycine-generating oxidase activity"/>
    <property type="evidence" value="ECO:0007669"/>
    <property type="project" value="TreeGrafter"/>
</dbReference>
<dbReference type="InterPro" id="IPR042095">
    <property type="entry name" value="SUMF_sf"/>
</dbReference>
<dbReference type="Pfam" id="PF03781">
    <property type="entry name" value="FGE-sulfatase"/>
    <property type="match status" value="1"/>
</dbReference>